<evidence type="ECO:0000313" key="2">
    <source>
        <dbReference type="Proteomes" id="UP001630127"/>
    </source>
</evidence>
<gene>
    <name evidence="1" type="ORF">ACH5RR_021560</name>
</gene>
<reference evidence="1 2" key="1">
    <citation type="submission" date="2024-11" db="EMBL/GenBank/DDBJ databases">
        <title>A near-complete genome assembly of Cinchona calisaya.</title>
        <authorList>
            <person name="Lian D.C."/>
            <person name="Zhao X.W."/>
            <person name="Wei L."/>
        </authorList>
    </citation>
    <scope>NUCLEOTIDE SEQUENCE [LARGE SCALE GENOMIC DNA]</scope>
    <source>
        <tissue evidence="1">Nenye</tissue>
    </source>
</reference>
<organism evidence="1 2">
    <name type="scientific">Cinchona calisaya</name>
    <dbReference type="NCBI Taxonomy" id="153742"/>
    <lineage>
        <taxon>Eukaryota</taxon>
        <taxon>Viridiplantae</taxon>
        <taxon>Streptophyta</taxon>
        <taxon>Embryophyta</taxon>
        <taxon>Tracheophyta</taxon>
        <taxon>Spermatophyta</taxon>
        <taxon>Magnoliopsida</taxon>
        <taxon>eudicotyledons</taxon>
        <taxon>Gunneridae</taxon>
        <taxon>Pentapetalae</taxon>
        <taxon>asterids</taxon>
        <taxon>lamiids</taxon>
        <taxon>Gentianales</taxon>
        <taxon>Rubiaceae</taxon>
        <taxon>Cinchonoideae</taxon>
        <taxon>Cinchoneae</taxon>
        <taxon>Cinchona</taxon>
    </lineage>
</organism>
<proteinExistence type="predicted"/>
<keyword evidence="2" id="KW-1185">Reference proteome</keyword>
<sequence>MANLDLQMSPQMEYIHNEIRNNFRALALVKEFDHEIKDKESRNPPEVNKQLNDVLQYMIKELNSYVASRKTYMSSLGKKRVELFDRGIGAGELTAEENVQMALGCT</sequence>
<dbReference type="EMBL" id="JBJUIK010000009">
    <property type="protein sequence ID" value="KAL3518971.1"/>
    <property type="molecule type" value="Genomic_DNA"/>
</dbReference>
<comment type="caution">
    <text evidence="1">The sequence shown here is derived from an EMBL/GenBank/DDBJ whole genome shotgun (WGS) entry which is preliminary data.</text>
</comment>
<accession>A0ABD2ZHN9</accession>
<dbReference type="AlphaFoldDB" id="A0ABD2ZHN9"/>
<dbReference type="Proteomes" id="UP001630127">
    <property type="component" value="Unassembled WGS sequence"/>
</dbReference>
<evidence type="ECO:0000313" key="1">
    <source>
        <dbReference type="EMBL" id="KAL3518971.1"/>
    </source>
</evidence>
<protein>
    <submittedName>
        <fullName evidence="1">Uncharacterized protein</fullName>
    </submittedName>
</protein>
<name>A0ABD2ZHN9_9GENT</name>